<sequence length="126" mass="14535">MAGCSFKAIVEEDLQEDTDETKKRQVMWDWKKGSPKIPVKKMKMADNEEKNEKYVCLQCLKQYLQGKRDKGIIKEAVALYLRGDDVIKAHKKITFFSGRAKEYFVSKVVDRHHADSGCCPFLADTE</sequence>
<proteinExistence type="predicted"/>
<protein>
    <submittedName>
        <fullName evidence="1">Uncharacterized protein</fullName>
    </submittedName>
</protein>
<dbReference type="Proteomes" id="UP001152795">
    <property type="component" value="Unassembled WGS sequence"/>
</dbReference>
<name>A0A6S7FU34_PARCT</name>
<organism evidence="1 2">
    <name type="scientific">Paramuricea clavata</name>
    <name type="common">Red gorgonian</name>
    <name type="synonym">Violescent sea-whip</name>
    <dbReference type="NCBI Taxonomy" id="317549"/>
    <lineage>
        <taxon>Eukaryota</taxon>
        <taxon>Metazoa</taxon>
        <taxon>Cnidaria</taxon>
        <taxon>Anthozoa</taxon>
        <taxon>Octocorallia</taxon>
        <taxon>Malacalcyonacea</taxon>
        <taxon>Plexauridae</taxon>
        <taxon>Paramuricea</taxon>
    </lineage>
</organism>
<comment type="caution">
    <text evidence="1">The sequence shown here is derived from an EMBL/GenBank/DDBJ whole genome shotgun (WGS) entry which is preliminary data.</text>
</comment>
<evidence type="ECO:0000313" key="1">
    <source>
        <dbReference type="EMBL" id="CAB3979316.1"/>
    </source>
</evidence>
<evidence type="ECO:0000313" key="2">
    <source>
        <dbReference type="Proteomes" id="UP001152795"/>
    </source>
</evidence>
<gene>
    <name evidence="1" type="ORF">PACLA_8A034638</name>
</gene>
<reference evidence="1" key="1">
    <citation type="submission" date="2020-04" db="EMBL/GenBank/DDBJ databases">
        <authorList>
            <person name="Alioto T."/>
            <person name="Alioto T."/>
            <person name="Gomez Garrido J."/>
        </authorList>
    </citation>
    <scope>NUCLEOTIDE SEQUENCE</scope>
    <source>
        <strain evidence="1">A484AB</strain>
    </source>
</reference>
<dbReference type="EMBL" id="CACRXK020000186">
    <property type="protein sequence ID" value="CAB3979316.1"/>
    <property type="molecule type" value="Genomic_DNA"/>
</dbReference>
<dbReference type="AlphaFoldDB" id="A0A6S7FU34"/>
<accession>A0A6S7FU34</accession>
<keyword evidence="2" id="KW-1185">Reference proteome</keyword>